<feature type="transmembrane region" description="Helical" evidence="5">
    <location>
        <begin position="193"/>
        <end position="215"/>
    </location>
</feature>
<feature type="transmembrane region" description="Helical" evidence="5">
    <location>
        <begin position="132"/>
        <end position="149"/>
    </location>
</feature>
<evidence type="ECO:0000256" key="2">
    <source>
        <dbReference type="ARBA" id="ARBA00022692"/>
    </source>
</evidence>
<keyword evidence="8" id="KW-1185">Reference proteome</keyword>
<dbReference type="InterPro" id="IPR036259">
    <property type="entry name" value="MFS_trans_sf"/>
</dbReference>
<dbReference type="Proteomes" id="UP001064879">
    <property type="component" value="Chromosome"/>
</dbReference>
<dbReference type="Gene3D" id="1.20.1720.10">
    <property type="entry name" value="Multidrug resistance protein D"/>
    <property type="match status" value="1"/>
</dbReference>
<feature type="transmembrane region" description="Helical" evidence="5">
    <location>
        <begin position="161"/>
        <end position="187"/>
    </location>
</feature>
<feature type="transmembrane region" description="Helical" evidence="5">
    <location>
        <begin position="330"/>
        <end position="350"/>
    </location>
</feature>
<evidence type="ECO:0000259" key="6">
    <source>
        <dbReference type="PROSITE" id="PS50850"/>
    </source>
</evidence>
<keyword evidence="2 5" id="KW-0812">Transmembrane</keyword>
<feature type="transmembrane region" description="Helical" evidence="5">
    <location>
        <begin position="285"/>
        <end position="310"/>
    </location>
</feature>
<proteinExistence type="predicted"/>
<comment type="subcellular location">
    <subcellularLocation>
        <location evidence="1">Cell membrane</location>
        <topology evidence="1">Multi-pass membrane protein</topology>
    </subcellularLocation>
</comment>
<dbReference type="PANTHER" id="PTHR42718">
    <property type="entry name" value="MAJOR FACILITATOR SUPERFAMILY MULTIDRUG TRANSPORTER MFSC"/>
    <property type="match status" value="1"/>
</dbReference>
<evidence type="ECO:0000313" key="7">
    <source>
        <dbReference type="EMBL" id="UVI36978.1"/>
    </source>
</evidence>
<feature type="transmembrane region" description="Helical" evidence="5">
    <location>
        <begin position="461"/>
        <end position="483"/>
    </location>
</feature>
<dbReference type="EMBL" id="CP093443">
    <property type="protein sequence ID" value="UVI36978.1"/>
    <property type="molecule type" value="Genomic_DNA"/>
</dbReference>
<feature type="transmembrane region" description="Helical" evidence="5">
    <location>
        <begin position="37"/>
        <end position="59"/>
    </location>
</feature>
<keyword evidence="3 5" id="KW-1133">Transmembrane helix</keyword>
<dbReference type="PANTHER" id="PTHR42718:SF39">
    <property type="entry name" value="ACTINORHODIN TRANSPORTER-RELATED"/>
    <property type="match status" value="1"/>
</dbReference>
<name>A0ABY5SV05_9MICO</name>
<evidence type="ECO:0000256" key="4">
    <source>
        <dbReference type="ARBA" id="ARBA00023136"/>
    </source>
</evidence>
<dbReference type="Pfam" id="PF07690">
    <property type="entry name" value="MFS_1"/>
    <property type="match status" value="1"/>
</dbReference>
<sequence length="489" mass="49857">MRRTPDQLASEPTTAPTPSIAEAAAGPAATAGSAAPVLWPLHLGALLATFMFSVANVAVPAVKAGIGADDSTSALVVGLFSAAFASGLIHCGRIGDRFGRRRLFALGTGLLVITSLAVGLSPESGTLLVTRTAQGLAAALMMPQILASFQHSLTGAARLKAISLFGAFSGLGTVGGQVLGGGLISAFGQTWGWRAAFLSCGVAAAAAFLGSLRLTESRSSEAQSLDVPGATLLGVSMICLVIGLALGPVTGWLPLPAVLLLVSALGFAAFAVWQNTAEATGRHPLIPPQVVSVTAAWVGMAMAFIFFAGFGSFLFDFSLVSQIGHVDPAYVSGLTLTVFAAAFLIVSLYVPRIVARLSGPGTMLLGTGLQISGLLGIAWVSVSTGTDWHLWFQVPGLILGAGQALQFGPLVGTVVNAVPDRLAGLSGGLIATMQQAGIAVGVALLGALFHTFTDAFGFDVAFSLTCLTQILLSIIFGAGAWHLHRTPRE</sequence>
<dbReference type="PROSITE" id="PS50850">
    <property type="entry name" value="MFS"/>
    <property type="match status" value="1"/>
</dbReference>
<keyword evidence="4 5" id="KW-0472">Membrane</keyword>
<feature type="transmembrane region" description="Helical" evidence="5">
    <location>
        <begin position="394"/>
        <end position="415"/>
    </location>
</feature>
<evidence type="ECO:0000256" key="1">
    <source>
        <dbReference type="ARBA" id="ARBA00004651"/>
    </source>
</evidence>
<feature type="transmembrane region" description="Helical" evidence="5">
    <location>
        <begin position="427"/>
        <end position="449"/>
    </location>
</feature>
<feature type="transmembrane region" description="Helical" evidence="5">
    <location>
        <begin position="71"/>
        <end position="91"/>
    </location>
</feature>
<dbReference type="InterPro" id="IPR020846">
    <property type="entry name" value="MFS_dom"/>
</dbReference>
<evidence type="ECO:0000256" key="5">
    <source>
        <dbReference type="SAM" id="Phobius"/>
    </source>
</evidence>
<accession>A0ABY5SV05</accession>
<evidence type="ECO:0000256" key="3">
    <source>
        <dbReference type="ARBA" id="ARBA00022989"/>
    </source>
</evidence>
<organism evidence="7 8">
    <name type="scientific">Brevibacterium spongiae</name>
    <dbReference type="NCBI Taxonomy" id="2909672"/>
    <lineage>
        <taxon>Bacteria</taxon>
        <taxon>Bacillati</taxon>
        <taxon>Actinomycetota</taxon>
        <taxon>Actinomycetes</taxon>
        <taxon>Micrococcales</taxon>
        <taxon>Brevibacteriaceae</taxon>
        <taxon>Brevibacterium</taxon>
    </lineage>
</organism>
<dbReference type="Gene3D" id="1.20.1250.20">
    <property type="entry name" value="MFS general substrate transporter like domains"/>
    <property type="match status" value="1"/>
</dbReference>
<feature type="transmembrane region" description="Helical" evidence="5">
    <location>
        <begin position="362"/>
        <end position="382"/>
    </location>
</feature>
<dbReference type="SUPFAM" id="SSF103473">
    <property type="entry name" value="MFS general substrate transporter"/>
    <property type="match status" value="1"/>
</dbReference>
<feature type="transmembrane region" description="Helical" evidence="5">
    <location>
        <begin position="103"/>
        <end position="120"/>
    </location>
</feature>
<feature type="transmembrane region" description="Helical" evidence="5">
    <location>
        <begin position="252"/>
        <end position="273"/>
    </location>
</feature>
<dbReference type="RefSeq" id="WP_265419538.1">
    <property type="nucleotide sequence ID" value="NZ_CP093443.1"/>
</dbReference>
<feature type="domain" description="Major facilitator superfamily (MFS) profile" evidence="6">
    <location>
        <begin position="37"/>
        <end position="481"/>
    </location>
</feature>
<evidence type="ECO:0000313" key="8">
    <source>
        <dbReference type="Proteomes" id="UP001064879"/>
    </source>
</evidence>
<gene>
    <name evidence="7" type="ORF">L1F31_04800</name>
</gene>
<dbReference type="InterPro" id="IPR011701">
    <property type="entry name" value="MFS"/>
</dbReference>
<feature type="transmembrane region" description="Helical" evidence="5">
    <location>
        <begin position="227"/>
        <end position="246"/>
    </location>
</feature>
<reference evidence="7" key="1">
    <citation type="submission" date="2022-03" db="EMBL/GenBank/DDBJ databases">
        <title>Brevibacterium spongiae sp. nov., isolated from marine sponge.</title>
        <authorList>
            <person name="Li Z."/>
            <person name="Zhang M."/>
        </authorList>
    </citation>
    <scope>NUCLEOTIDE SEQUENCE</scope>
    <source>
        <strain evidence="7">WHS-Z9</strain>
    </source>
</reference>
<protein>
    <submittedName>
        <fullName evidence="7">MFS transporter</fullName>
    </submittedName>
</protein>